<evidence type="ECO:0000256" key="7">
    <source>
        <dbReference type="ARBA" id="ARBA00021726"/>
    </source>
</evidence>
<dbReference type="GO" id="GO:0008970">
    <property type="term" value="F:phospholipase A1 activity"/>
    <property type="evidence" value="ECO:0007669"/>
    <property type="project" value="UniProtKB-EC"/>
</dbReference>
<feature type="active site" description="Nucleophile" evidence="18">
    <location>
        <position position="270"/>
    </location>
</feature>
<dbReference type="GO" id="GO:0016042">
    <property type="term" value="P:lipid catabolic process"/>
    <property type="evidence" value="ECO:0007669"/>
    <property type="project" value="UniProtKB-KW"/>
</dbReference>
<evidence type="ECO:0000256" key="18">
    <source>
        <dbReference type="PIRSR" id="PIRSR603187-1"/>
    </source>
</evidence>
<keyword evidence="17 20" id="KW-0998">Cell outer membrane</keyword>
<comment type="subunit">
    <text evidence="4 20">Homodimer; dimerization is reversible, and the dimeric form is the active one.</text>
</comment>
<dbReference type="GO" id="GO:0005509">
    <property type="term" value="F:calcium ion binding"/>
    <property type="evidence" value="ECO:0007669"/>
    <property type="project" value="TreeGrafter"/>
</dbReference>
<keyword evidence="16" id="KW-0472">Membrane</keyword>
<keyword evidence="9" id="KW-0812">Transmembrane</keyword>
<feature type="signal peptide" evidence="20">
    <location>
        <begin position="1"/>
        <end position="29"/>
    </location>
</feature>
<evidence type="ECO:0000256" key="16">
    <source>
        <dbReference type="ARBA" id="ARBA00023136"/>
    </source>
</evidence>
<keyword evidence="15 20" id="KW-0443">Lipid metabolism</keyword>
<dbReference type="CDD" id="cd00541">
    <property type="entry name" value="OMPLA"/>
    <property type="match status" value="1"/>
</dbReference>
<feature type="binding site" description="in dimeric form" evidence="19">
    <location>
        <position position="314"/>
    </location>
    <ligand>
        <name>Ca(2+)</name>
        <dbReference type="ChEBI" id="CHEBI:29108"/>
        <label>1</label>
    </ligand>
</feature>
<name>A0A4Y7XFD1_9GAMM</name>
<keyword evidence="13 19" id="KW-0106">Calcium</keyword>
<evidence type="ECO:0000256" key="19">
    <source>
        <dbReference type="PIRSR" id="PIRSR603187-2"/>
    </source>
</evidence>
<evidence type="ECO:0000256" key="2">
    <source>
        <dbReference type="ARBA" id="ARBA00001604"/>
    </source>
</evidence>
<evidence type="ECO:0000256" key="11">
    <source>
        <dbReference type="ARBA" id="ARBA00022729"/>
    </source>
</evidence>
<comment type="similarity">
    <text evidence="3 20">Belongs to the phospholipase A1 family.</text>
</comment>
<protein>
    <recommendedName>
        <fullName evidence="7 20">Phospholipase A1</fullName>
        <ecNumber evidence="5 20">3.1.1.32</ecNumber>
        <ecNumber evidence="6 20">3.1.1.4</ecNumber>
    </recommendedName>
    <alternativeName>
        <fullName evidence="20">Phosphatidylcholine 1-acylhydrolase</fullName>
    </alternativeName>
</protein>
<evidence type="ECO:0000256" key="6">
    <source>
        <dbReference type="ARBA" id="ARBA00013278"/>
    </source>
</evidence>
<proteinExistence type="inferred from homology"/>
<dbReference type="PRINTS" id="PR01486">
    <property type="entry name" value="PHPHLIPASEA1"/>
</dbReference>
<accession>A0A4Y7XFD1</accession>
<feature type="chain" id="PRO_5021512695" description="Phospholipase A1" evidence="20">
    <location>
        <begin position="30"/>
        <end position="402"/>
    </location>
</feature>
<dbReference type="RefSeq" id="WP_134243264.1">
    <property type="nucleotide sequence ID" value="NZ_SNTY01000007.1"/>
</dbReference>
<feature type="binding site" description="in dimeric form" evidence="19">
    <location>
        <position position="278"/>
    </location>
    <ligand>
        <name>Ca(2+)</name>
        <dbReference type="ChEBI" id="CHEBI:29108"/>
        <label>1</label>
    </ligand>
</feature>
<evidence type="ECO:0000256" key="9">
    <source>
        <dbReference type="ARBA" id="ARBA00022692"/>
    </source>
</evidence>
<comment type="function">
    <text evidence="20">Hydrolysis of phosphatidylcholine with phospholipase A2 (EC 3.1.1.4) and phospholipase A1 (EC 3.1.1.32) activities.</text>
</comment>
<comment type="subcellular location">
    <subcellularLocation>
        <location evidence="20">Cell outer membrane</location>
        <topology evidence="20">Multi-pass membrane protein</topology>
    </subcellularLocation>
    <text evidence="20">One of the very few enzymes located there.</text>
</comment>
<dbReference type="PANTHER" id="PTHR40457:SF1">
    <property type="entry name" value="PHOSPHOLIPASE A1"/>
    <property type="match status" value="1"/>
</dbReference>
<organism evidence="21 22">
    <name type="scientific">Alkanindiges illinoisensis</name>
    <dbReference type="NCBI Taxonomy" id="197183"/>
    <lineage>
        <taxon>Bacteria</taxon>
        <taxon>Pseudomonadati</taxon>
        <taxon>Pseudomonadota</taxon>
        <taxon>Gammaproteobacteria</taxon>
        <taxon>Moraxellales</taxon>
        <taxon>Moraxellaceae</taxon>
        <taxon>Alkanindiges</taxon>
    </lineage>
</organism>
<keyword evidence="14 20" id="KW-0442">Lipid degradation</keyword>
<evidence type="ECO:0000256" key="8">
    <source>
        <dbReference type="ARBA" id="ARBA00022452"/>
    </source>
</evidence>
<comment type="cofactor">
    <cofactor evidence="20">
        <name>Ca(2+)</name>
        <dbReference type="ChEBI" id="CHEBI:29108"/>
    </cofactor>
    <text evidence="20">Binds 1 Ca(2+) ion per monomer. In the dimeric form the Ca(2+) is bound by different amino acids with binding of each Ca(2+) shared with ligands coming from each monomer. The Ca(2+) ion may have a role in catalysis.</text>
</comment>
<dbReference type="InterPro" id="IPR003187">
    <property type="entry name" value="PLipase_A1"/>
</dbReference>
<evidence type="ECO:0000313" key="22">
    <source>
        <dbReference type="Proteomes" id="UP000297834"/>
    </source>
</evidence>
<evidence type="ECO:0000313" key="21">
    <source>
        <dbReference type="EMBL" id="TEU30542.1"/>
    </source>
</evidence>
<keyword evidence="8" id="KW-1134">Transmembrane beta strand</keyword>
<dbReference type="InterPro" id="IPR036541">
    <property type="entry name" value="PLipase_A1_sf"/>
</dbReference>
<evidence type="ECO:0000256" key="4">
    <source>
        <dbReference type="ARBA" id="ARBA00011702"/>
    </source>
</evidence>
<dbReference type="OrthoDB" id="188433at2"/>
<dbReference type="Gene3D" id="2.40.230.10">
    <property type="entry name" value="Phospholipase A1"/>
    <property type="match status" value="1"/>
</dbReference>
<keyword evidence="22" id="KW-1185">Reference proteome</keyword>
<gene>
    <name evidence="21" type="ORF">E2B99_01685</name>
</gene>
<evidence type="ECO:0000256" key="17">
    <source>
        <dbReference type="ARBA" id="ARBA00023237"/>
    </source>
</evidence>
<dbReference type="GO" id="GO:0009279">
    <property type="term" value="C:cell outer membrane"/>
    <property type="evidence" value="ECO:0007669"/>
    <property type="project" value="UniProtKB-SubCell"/>
</dbReference>
<feature type="binding site" description="in dimeric form" evidence="19">
    <location>
        <position position="232"/>
    </location>
    <ligand>
        <name>Ca(2+)</name>
        <dbReference type="ChEBI" id="CHEBI:29108"/>
        <label>1</label>
    </ligand>
</feature>
<dbReference type="EC" id="3.1.1.4" evidence="6 20"/>
<evidence type="ECO:0000256" key="14">
    <source>
        <dbReference type="ARBA" id="ARBA00022963"/>
    </source>
</evidence>
<comment type="caution">
    <text evidence="21">The sequence shown here is derived from an EMBL/GenBank/DDBJ whole genome shotgun (WGS) entry which is preliminary data.</text>
</comment>
<keyword evidence="10 19" id="KW-0479">Metal-binding</keyword>
<keyword evidence="12 20" id="KW-0378">Hydrolase</keyword>
<evidence type="ECO:0000256" key="15">
    <source>
        <dbReference type="ARBA" id="ARBA00023098"/>
    </source>
</evidence>
<feature type="active site" description="Proton acceptor" evidence="18">
    <location>
        <position position="268"/>
    </location>
</feature>
<dbReference type="PANTHER" id="PTHR40457">
    <property type="entry name" value="PHOSPHOLIPASE A1"/>
    <property type="match status" value="1"/>
</dbReference>
<comment type="catalytic activity">
    <reaction evidence="1 20">
        <text>a 1,2-diacyl-sn-glycero-3-phosphocholine + H2O = a 2-acyl-sn-glycero-3-phosphocholine + a fatty acid + H(+)</text>
        <dbReference type="Rhea" id="RHEA:18689"/>
        <dbReference type="ChEBI" id="CHEBI:15377"/>
        <dbReference type="ChEBI" id="CHEBI:15378"/>
        <dbReference type="ChEBI" id="CHEBI:28868"/>
        <dbReference type="ChEBI" id="CHEBI:57643"/>
        <dbReference type="ChEBI" id="CHEBI:57875"/>
        <dbReference type="EC" id="3.1.1.32"/>
    </reaction>
</comment>
<evidence type="ECO:0000256" key="20">
    <source>
        <dbReference type="RuleBase" id="RU366027"/>
    </source>
</evidence>
<sequence>MFKSIQVSKLSKNKIYSVLAISFSGMAHAEPVLSLPTAPASIAQVTPAYQPTTPESCITLESNAERLDCYDAFFKRPATPIAQQAVVEKIQSENQAAAATPIASDAPKPLTFLQGINPREWFRAAAPYDPTISLLDRRWELSHAAKLGTFHLKSYKPSYVLPVFITGNINDLPSSPNPENQLKEAEDISRVEGKFQLSLKTKAMEGVFGDYGDLWLGYTQSSRWQLYNAADSRPFRETNYEPEASLIFGTNYNLLGLNGRLLGVSLNHQSNGRALPFSRSWNRAIVNVGFERDNFALMLRPWYRIPDSDSHKDDNPDIEDYMGRGDLQAFYRYKEQEFSLMLRHSLKGGNDNHGAVQLDWAFPINGSLRGYVQVFDGYGESLIDYNHKATYVGFGVSLLNWY</sequence>
<dbReference type="STRING" id="1120977.GCA_000619845_00707"/>
<feature type="binding site" description="in dimeric form" evidence="19">
    <location>
        <position position="273"/>
    </location>
    <ligand>
        <name>Ca(2+)</name>
        <dbReference type="ChEBI" id="CHEBI:29108"/>
        <label>1</label>
    </ligand>
</feature>
<evidence type="ECO:0000256" key="12">
    <source>
        <dbReference type="ARBA" id="ARBA00022801"/>
    </source>
</evidence>
<reference evidence="21 22" key="1">
    <citation type="submission" date="2019-03" db="EMBL/GenBank/DDBJ databases">
        <title>Alkanindiges illinoisensis: a potential pathogenic isolated from ascites of a gastric cancer patient with abdominal metastasis.</title>
        <authorList>
            <person name="Hu X."/>
            <person name="Yang B."/>
            <person name="Yan X."/>
            <person name="Lin L."/>
            <person name="Zhao H."/>
            <person name="Zhou F."/>
            <person name="Su B."/>
            <person name="Chen J."/>
            <person name="Rui Y."/>
            <person name="Wang Q."/>
            <person name="Zheng L."/>
        </authorList>
    </citation>
    <scope>NUCLEOTIDE SEQUENCE [LARGE SCALE GENOMIC DNA]</scope>
    <source>
        <strain evidence="21 22">NFYY 23406</strain>
    </source>
</reference>
<dbReference type="Pfam" id="PF02253">
    <property type="entry name" value="PLA1"/>
    <property type="match status" value="1"/>
</dbReference>
<dbReference type="SUPFAM" id="SSF56931">
    <property type="entry name" value="Outer membrane phospholipase A (OMPLA)"/>
    <property type="match status" value="1"/>
</dbReference>
<dbReference type="GO" id="GO:0004623">
    <property type="term" value="F:phospholipase A2 activity"/>
    <property type="evidence" value="ECO:0007669"/>
    <property type="project" value="UniProtKB-EC"/>
</dbReference>
<keyword evidence="11 20" id="KW-0732">Signal</keyword>
<evidence type="ECO:0000256" key="13">
    <source>
        <dbReference type="ARBA" id="ARBA00022837"/>
    </source>
</evidence>
<dbReference type="EC" id="3.1.1.32" evidence="5 20"/>
<dbReference type="Proteomes" id="UP000297834">
    <property type="component" value="Unassembled WGS sequence"/>
</dbReference>
<evidence type="ECO:0000256" key="3">
    <source>
        <dbReference type="ARBA" id="ARBA00010525"/>
    </source>
</evidence>
<comment type="catalytic activity">
    <reaction evidence="2 20">
        <text>a 1,2-diacyl-sn-glycero-3-phosphocholine + H2O = a 1-acyl-sn-glycero-3-phosphocholine + a fatty acid + H(+)</text>
        <dbReference type="Rhea" id="RHEA:15801"/>
        <dbReference type="ChEBI" id="CHEBI:15377"/>
        <dbReference type="ChEBI" id="CHEBI:15378"/>
        <dbReference type="ChEBI" id="CHEBI:28868"/>
        <dbReference type="ChEBI" id="CHEBI:57643"/>
        <dbReference type="ChEBI" id="CHEBI:58168"/>
        <dbReference type="EC" id="3.1.1.4"/>
    </reaction>
</comment>
<evidence type="ECO:0000256" key="10">
    <source>
        <dbReference type="ARBA" id="ARBA00022723"/>
    </source>
</evidence>
<dbReference type="EMBL" id="SNTY01000007">
    <property type="protein sequence ID" value="TEU30542.1"/>
    <property type="molecule type" value="Genomic_DNA"/>
</dbReference>
<dbReference type="AlphaFoldDB" id="A0A4Y7XFD1"/>
<evidence type="ECO:0000256" key="5">
    <source>
        <dbReference type="ARBA" id="ARBA00013179"/>
    </source>
</evidence>
<evidence type="ECO:0000256" key="1">
    <source>
        <dbReference type="ARBA" id="ARBA00000111"/>
    </source>
</evidence>